<name>A0A2A7UW78_COMTR</name>
<dbReference type="EMBL" id="PDEA01000001">
    <property type="protein sequence ID" value="PEH89451.1"/>
    <property type="molecule type" value="Genomic_DNA"/>
</dbReference>
<gene>
    <name evidence="4" type="ORF">CRM82_13335</name>
</gene>
<dbReference type="Pfam" id="PF03861">
    <property type="entry name" value="ANTAR"/>
    <property type="match status" value="1"/>
</dbReference>
<dbReference type="Proteomes" id="UP000220246">
    <property type="component" value="Unassembled WGS sequence"/>
</dbReference>
<dbReference type="STRING" id="1219032.GCA_001515545_00020"/>
<dbReference type="InterPro" id="IPR010910">
    <property type="entry name" value="Nitrate/nitrite_sensing_bac"/>
</dbReference>
<dbReference type="AlphaFoldDB" id="A0A2A7UW78"/>
<keyword evidence="5" id="KW-1185">Reference proteome</keyword>
<feature type="compositionally biased region" description="Low complexity" evidence="1">
    <location>
        <begin position="304"/>
        <end position="316"/>
    </location>
</feature>
<dbReference type="SMART" id="SM01012">
    <property type="entry name" value="ANTAR"/>
    <property type="match status" value="1"/>
</dbReference>
<dbReference type="GO" id="GO:0003723">
    <property type="term" value="F:RNA binding"/>
    <property type="evidence" value="ECO:0007669"/>
    <property type="project" value="InterPro"/>
</dbReference>
<dbReference type="InterPro" id="IPR011006">
    <property type="entry name" value="CheY-like_superfamily"/>
</dbReference>
<dbReference type="SUPFAM" id="SSF52172">
    <property type="entry name" value="CheY-like"/>
    <property type="match status" value="1"/>
</dbReference>
<evidence type="ECO:0000256" key="1">
    <source>
        <dbReference type="SAM" id="MobiDB-lite"/>
    </source>
</evidence>
<accession>A0A2A7UW78</accession>
<dbReference type="InterPro" id="IPR036388">
    <property type="entry name" value="WH-like_DNA-bd_sf"/>
</dbReference>
<dbReference type="PROSITE" id="PS50906">
    <property type="entry name" value="NIT"/>
    <property type="match status" value="1"/>
</dbReference>
<reference evidence="5" key="1">
    <citation type="submission" date="2017-09" db="EMBL/GenBank/DDBJ databases">
        <title>FDA dAtabase for Regulatory Grade micrObial Sequences (FDA-ARGOS): Supporting development and validation of Infectious Disease Dx tests.</title>
        <authorList>
            <person name="Minogue T."/>
            <person name="Wolcott M."/>
            <person name="Wasieloski L."/>
            <person name="Aguilar W."/>
            <person name="Moore D."/>
            <person name="Tallon L."/>
            <person name="Sadzewicz L."/>
            <person name="Ott S."/>
            <person name="Zhao X."/>
            <person name="Nagaraj S."/>
            <person name="Vavikolanu K."/>
            <person name="Aluvathingal J."/>
            <person name="Nadendla S."/>
            <person name="Sichtig H."/>
        </authorList>
    </citation>
    <scope>NUCLEOTIDE SEQUENCE [LARGE SCALE GENOMIC DNA]</scope>
    <source>
        <strain evidence="5">FDAARGOS_394</strain>
    </source>
</reference>
<feature type="region of interest" description="Disordered" evidence="1">
    <location>
        <begin position="294"/>
        <end position="316"/>
    </location>
</feature>
<dbReference type="Gene3D" id="1.10.10.10">
    <property type="entry name" value="Winged helix-like DNA-binding domain superfamily/Winged helix DNA-binding domain"/>
    <property type="match status" value="1"/>
</dbReference>
<proteinExistence type="predicted"/>
<comment type="caution">
    <text evidence="4">The sequence shown here is derived from an EMBL/GenBank/DDBJ whole genome shotgun (WGS) entry which is preliminary data.</text>
</comment>
<evidence type="ECO:0000259" key="3">
    <source>
        <dbReference type="PROSITE" id="PS50921"/>
    </source>
</evidence>
<protein>
    <submittedName>
        <fullName evidence="4">Antitermination regulator</fullName>
    </submittedName>
</protein>
<dbReference type="PROSITE" id="PS50921">
    <property type="entry name" value="ANTAR"/>
    <property type="match status" value="1"/>
</dbReference>
<dbReference type="Pfam" id="PF08376">
    <property type="entry name" value="NIT"/>
    <property type="match status" value="1"/>
</dbReference>
<evidence type="ECO:0000313" key="5">
    <source>
        <dbReference type="Proteomes" id="UP000220246"/>
    </source>
</evidence>
<sequence>MTSALHYLIAVRRCEMGELEQLLHTSTLVRQLGALIHALQAERGLSNIVLASGGQRGTSVRLAQVQTADRCTAQLHQALAQLDLNAFQGGHGARLFNHIAYVLQGLDALPALRQQVSALALTPDAATAAYIRLIAGLLAVVFEAADSATEPGISRLLVAMFHFMQGKELAGQERATGAAAFGSGRSQAARQQHWLHLIDAQERCFQVFADCAPATPLALWEKTQHHNPELLVIERMRRMGCTAATGQALDAELSTPWFEACTARMDALYAIEVQLADELQQRCTAQLQAARQAPEPRALLQRSAGAGDAPAPAAPDGLPDFFHAPAPETTLQLGNSLAPQLGQSVLSLVQEQSQRLRAMQAELETVRSALTERKTLERAKGLLMAHRQLSESEAHKLLRQTAMNQNRRLIDVAEAVLAMADLLPPAQG</sequence>
<evidence type="ECO:0000313" key="4">
    <source>
        <dbReference type="EMBL" id="PEH89451.1"/>
    </source>
</evidence>
<dbReference type="GeneID" id="80801601"/>
<dbReference type="RefSeq" id="WP_066531877.1">
    <property type="nucleotide sequence ID" value="NZ_DALZSI010000001.1"/>
</dbReference>
<dbReference type="InterPro" id="IPR013587">
    <property type="entry name" value="Nitrate/nitrite_sensing"/>
</dbReference>
<feature type="domain" description="NIT" evidence="2">
    <location>
        <begin position="30"/>
        <end position="286"/>
    </location>
</feature>
<dbReference type="InterPro" id="IPR005561">
    <property type="entry name" value="ANTAR"/>
</dbReference>
<feature type="domain" description="ANTAR" evidence="3">
    <location>
        <begin position="356"/>
        <end position="417"/>
    </location>
</feature>
<evidence type="ECO:0000259" key="2">
    <source>
        <dbReference type="PROSITE" id="PS50906"/>
    </source>
</evidence>
<dbReference type="OrthoDB" id="9782798at2"/>
<organism evidence="4 5">
    <name type="scientific">Comamonas terrigena</name>
    <dbReference type="NCBI Taxonomy" id="32013"/>
    <lineage>
        <taxon>Bacteria</taxon>
        <taxon>Pseudomonadati</taxon>
        <taxon>Pseudomonadota</taxon>
        <taxon>Betaproteobacteria</taxon>
        <taxon>Burkholderiales</taxon>
        <taxon>Comamonadaceae</taxon>
        <taxon>Comamonas</taxon>
    </lineage>
</organism>